<gene>
    <name evidence="4" type="ORF">ANOM_006313</name>
</gene>
<feature type="domain" description="Autophagy-related protein 16" evidence="3">
    <location>
        <begin position="101"/>
        <end position="271"/>
    </location>
</feature>
<sequence>MTLGRWSRRCARVPASSDYFNSQQPLSVQEVLLHSTSLIVIINGPLERGVLRRSGGSRSTRKSQRCYLKCLYALKGHLCLERNDPTWFLVLTDKSFIAPDTQLADRTGRIAATAVNSAQSSTPTDSHNDIPHPLVPDPMKQGVASSGSSLQDALAAARTDLSEAQRSRSELQDRLTRTTAELEKLRKRSSQDSRRIAALEKEVAQLQLRLKDRDEELKGKAKLLDDFQDELASLNLQLNMAEERSNRLQKENQELVDRWMARMGKEAEAMNEASRFS</sequence>
<keyword evidence="5" id="KW-1185">Reference proteome</keyword>
<reference evidence="4 5" key="1">
    <citation type="submission" date="2014-06" db="EMBL/GenBank/DDBJ databases">
        <title>The Genome of the Aflatoxigenic Filamentous Fungus Aspergillus nomius.</title>
        <authorList>
            <person name="Moore M.G."/>
            <person name="Shannon B.M."/>
            <person name="Brian M.M."/>
        </authorList>
    </citation>
    <scope>NUCLEOTIDE SEQUENCE [LARGE SCALE GENOMIC DNA]</scope>
    <source>
        <strain evidence="4 5">NRRL 13137</strain>
    </source>
</reference>
<evidence type="ECO:0000313" key="5">
    <source>
        <dbReference type="Proteomes" id="UP000037505"/>
    </source>
</evidence>
<evidence type="ECO:0000313" key="4">
    <source>
        <dbReference type="EMBL" id="KNG84842.1"/>
    </source>
</evidence>
<dbReference type="Proteomes" id="UP000037505">
    <property type="component" value="Unassembled WGS sequence"/>
</dbReference>
<evidence type="ECO:0000256" key="2">
    <source>
        <dbReference type="SAM" id="MobiDB-lite"/>
    </source>
</evidence>
<feature type="compositionally biased region" description="Polar residues" evidence="2">
    <location>
        <begin position="114"/>
        <end position="125"/>
    </location>
</feature>
<name>A0A0L1IZB2_ASPN3</name>
<dbReference type="STRING" id="1509407.A0A0L1IZB2"/>
<evidence type="ECO:0000259" key="3">
    <source>
        <dbReference type="Pfam" id="PF08614"/>
    </source>
</evidence>
<dbReference type="RefSeq" id="XP_015405765.1">
    <property type="nucleotide sequence ID" value="XM_015551570.1"/>
</dbReference>
<comment type="similarity">
    <text evidence="1">Belongs to the ATG16 family.</text>
</comment>
<proteinExistence type="inferred from homology"/>
<accession>A0A0L1IZB2</accession>
<dbReference type="Gene3D" id="1.20.5.170">
    <property type="match status" value="1"/>
</dbReference>
<comment type="caution">
    <text evidence="4">The sequence shown here is derived from an EMBL/GenBank/DDBJ whole genome shotgun (WGS) entry which is preliminary data.</text>
</comment>
<dbReference type="EMBL" id="JNOM01000185">
    <property type="protein sequence ID" value="KNG84842.1"/>
    <property type="molecule type" value="Genomic_DNA"/>
</dbReference>
<dbReference type="InterPro" id="IPR013923">
    <property type="entry name" value="Autophagy-rel_prot_16_dom"/>
</dbReference>
<protein>
    <submittedName>
        <fullName evidence="4">Putative autophagy protein Apg16</fullName>
    </submittedName>
</protein>
<dbReference type="Pfam" id="PF08614">
    <property type="entry name" value="ATG16"/>
    <property type="match status" value="1"/>
</dbReference>
<organism evidence="4 5">
    <name type="scientific">Aspergillus nomiae NRRL (strain ATCC 15546 / NRRL 13137 / CBS 260.88 / M93)</name>
    <dbReference type="NCBI Taxonomy" id="1509407"/>
    <lineage>
        <taxon>Eukaryota</taxon>
        <taxon>Fungi</taxon>
        <taxon>Dikarya</taxon>
        <taxon>Ascomycota</taxon>
        <taxon>Pezizomycotina</taxon>
        <taxon>Eurotiomycetes</taxon>
        <taxon>Eurotiomycetidae</taxon>
        <taxon>Eurotiales</taxon>
        <taxon>Aspergillaceae</taxon>
        <taxon>Aspergillus</taxon>
        <taxon>Aspergillus subgen. Circumdati</taxon>
    </lineage>
</organism>
<dbReference type="GeneID" id="26808117"/>
<evidence type="ECO:0000256" key="1">
    <source>
        <dbReference type="ARBA" id="ARBA00005331"/>
    </source>
</evidence>
<dbReference type="CDD" id="cd22887">
    <property type="entry name" value="Atg16_CCD"/>
    <property type="match status" value="1"/>
</dbReference>
<feature type="compositionally biased region" description="Basic and acidic residues" evidence="2">
    <location>
        <begin position="160"/>
        <end position="173"/>
    </location>
</feature>
<dbReference type="OrthoDB" id="8949486at2759"/>
<dbReference type="AlphaFoldDB" id="A0A0L1IZB2"/>
<feature type="region of interest" description="Disordered" evidence="2">
    <location>
        <begin position="114"/>
        <end position="149"/>
    </location>
</feature>
<feature type="region of interest" description="Disordered" evidence="2">
    <location>
        <begin position="154"/>
        <end position="173"/>
    </location>
</feature>